<evidence type="ECO:0000313" key="8">
    <source>
        <dbReference type="Proteomes" id="UP001168821"/>
    </source>
</evidence>
<dbReference type="Proteomes" id="UP001168821">
    <property type="component" value="Unassembled WGS sequence"/>
</dbReference>
<dbReference type="PANTHER" id="PTHR31703">
    <property type="entry name" value="UPF0669 PROTEIN C6ORF120"/>
    <property type="match status" value="1"/>
</dbReference>
<evidence type="ECO:0000256" key="3">
    <source>
        <dbReference type="ARBA" id="ARBA00022525"/>
    </source>
</evidence>
<dbReference type="Gene3D" id="2.60.120.380">
    <property type="match status" value="1"/>
</dbReference>
<proteinExistence type="inferred from homology"/>
<evidence type="ECO:0000256" key="4">
    <source>
        <dbReference type="ARBA" id="ARBA00022729"/>
    </source>
</evidence>
<keyword evidence="8" id="KW-1185">Reference proteome</keyword>
<comment type="subcellular location">
    <subcellularLocation>
        <location evidence="1">Secreted</location>
    </subcellularLocation>
</comment>
<feature type="chain" id="PRO_5041413634" evidence="6">
    <location>
        <begin position="18"/>
        <end position="177"/>
    </location>
</feature>
<feature type="signal peptide" evidence="6">
    <location>
        <begin position="1"/>
        <end position="17"/>
    </location>
</feature>
<keyword evidence="5" id="KW-0325">Glycoprotein</keyword>
<protein>
    <submittedName>
        <fullName evidence="7">Uncharacterized protein</fullName>
    </submittedName>
</protein>
<evidence type="ECO:0000256" key="6">
    <source>
        <dbReference type="SAM" id="SignalP"/>
    </source>
</evidence>
<evidence type="ECO:0000256" key="1">
    <source>
        <dbReference type="ARBA" id="ARBA00004613"/>
    </source>
</evidence>
<evidence type="ECO:0000256" key="2">
    <source>
        <dbReference type="ARBA" id="ARBA00008960"/>
    </source>
</evidence>
<dbReference type="PANTHER" id="PTHR31703:SF2">
    <property type="entry name" value="UPF0669 PROTEIN C6ORF120"/>
    <property type="match status" value="1"/>
</dbReference>
<evidence type="ECO:0000256" key="5">
    <source>
        <dbReference type="ARBA" id="ARBA00023180"/>
    </source>
</evidence>
<dbReference type="Pfam" id="PF17065">
    <property type="entry name" value="UPF0669"/>
    <property type="match status" value="1"/>
</dbReference>
<keyword evidence="3" id="KW-0964">Secreted</keyword>
<dbReference type="AlphaFoldDB" id="A0AA38MBH8"/>
<dbReference type="GO" id="GO:0005576">
    <property type="term" value="C:extracellular region"/>
    <property type="evidence" value="ECO:0007669"/>
    <property type="project" value="UniProtKB-SubCell"/>
</dbReference>
<accession>A0AA38MBH8</accession>
<comment type="caution">
    <text evidence="7">The sequence shown here is derived from an EMBL/GenBank/DDBJ whole genome shotgun (WGS) entry which is preliminary data.</text>
</comment>
<organism evidence="7 8">
    <name type="scientific">Zophobas morio</name>
    <dbReference type="NCBI Taxonomy" id="2755281"/>
    <lineage>
        <taxon>Eukaryota</taxon>
        <taxon>Metazoa</taxon>
        <taxon>Ecdysozoa</taxon>
        <taxon>Arthropoda</taxon>
        <taxon>Hexapoda</taxon>
        <taxon>Insecta</taxon>
        <taxon>Pterygota</taxon>
        <taxon>Neoptera</taxon>
        <taxon>Endopterygota</taxon>
        <taxon>Coleoptera</taxon>
        <taxon>Polyphaga</taxon>
        <taxon>Cucujiformia</taxon>
        <taxon>Tenebrionidae</taxon>
        <taxon>Zophobas</taxon>
    </lineage>
</organism>
<evidence type="ECO:0000313" key="7">
    <source>
        <dbReference type="EMBL" id="KAJ3650378.1"/>
    </source>
</evidence>
<dbReference type="EMBL" id="JALNTZ010000005">
    <property type="protein sequence ID" value="KAJ3650378.1"/>
    <property type="molecule type" value="Genomic_DNA"/>
</dbReference>
<name>A0AA38MBH8_9CUCU</name>
<dbReference type="InterPro" id="IPR031420">
    <property type="entry name" value="UPF0669"/>
</dbReference>
<reference evidence="7" key="1">
    <citation type="journal article" date="2023" name="G3 (Bethesda)">
        <title>Whole genome assemblies of Zophobas morio and Tenebrio molitor.</title>
        <authorList>
            <person name="Kaur S."/>
            <person name="Stinson S.A."/>
            <person name="diCenzo G.C."/>
        </authorList>
    </citation>
    <scope>NUCLEOTIDE SEQUENCE</scope>
    <source>
        <strain evidence="7">QUZm001</strain>
    </source>
</reference>
<comment type="similarity">
    <text evidence="2">Belongs to the UPF0669 family.</text>
</comment>
<gene>
    <name evidence="7" type="ORF">Zmor_016481</name>
</gene>
<keyword evidence="4 6" id="KW-0732">Signal</keyword>
<sequence>MPPQFYLILLSTAVASAKVSLFKLEGEVSGQEFVYYKIMHPGNLLLVLESAEGDADMYISEKTPSPTYHPDTYDLHSATCGTDSVTIPKNLKRPMAVGIYGYSAYNKFTLEVYQMPDADSAYLYDEEELNRDSADNGDTMVSEKKDTRKVGSKVKKKLKNIPNGLWPFLELFEMLFL</sequence>